<protein>
    <submittedName>
        <fullName evidence="4">Uncharacterized protein LOC115889088</fullName>
    </submittedName>
</protein>
<dbReference type="Pfam" id="PF12017">
    <property type="entry name" value="Tnp_P_element"/>
    <property type="match status" value="1"/>
</dbReference>
<dbReference type="AlphaFoldDB" id="A0A6J2YLI4"/>
<evidence type="ECO:0000313" key="4">
    <source>
        <dbReference type="RefSeq" id="XP_030764863.1"/>
    </source>
</evidence>
<dbReference type="GeneID" id="115889088"/>
<organism evidence="3 4">
    <name type="scientific">Sitophilus oryzae</name>
    <name type="common">Rice weevil</name>
    <name type="synonym">Curculio oryzae</name>
    <dbReference type="NCBI Taxonomy" id="7048"/>
    <lineage>
        <taxon>Eukaryota</taxon>
        <taxon>Metazoa</taxon>
        <taxon>Ecdysozoa</taxon>
        <taxon>Arthropoda</taxon>
        <taxon>Hexapoda</taxon>
        <taxon>Insecta</taxon>
        <taxon>Pterygota</taxon>
        <taxon>Neoptera</taxon>
        <taxon>Endopterygota</taxon>
        <taxon>Coleoptera</taxon>
        <taxon>Polyphaga</taxon>
        <taxon>Cucujiformia</taxon>
        <taxon>Curculionidae</taxon>
        <taxon>Dryophthorinae</taxon>
        <taxon>Sitophilus</taxon>
    </lineage>
</organism>
<dbReference type="Proteomes" id="UP000504635">
    <property type="component" value="Unplaced"/>
</dbReference>
<dbReference type="InParanoid" id="A0A6J2YLI4"/>
<sequence length="409" mass="46572">MRRRPRSESLGSSYFLSVFPVRGIFNAISIYGPSTPKEVQVEPQTPLSLFCPSTSEQVQVEPQTPLSLFCSPNYFQGSSTSEEVEVPLISPTATTQTPSSLSSHTPRKLKLRAQVRNLRKRKQIPKIQEGEDFSVEVFNVMCDKFLNAPLTELIKTHIKMKSKKPLGRRYSSELKQFALALYFLSPRAYRFLAKMLTLPDKRTLERLTAKLSCQHLDQAIYDALEFKTKSMLEEDKHCILCIDEMSITTNLFFDIKSDKIIGFEDLGNGERQPKPCKDFLVIMTRGLFSSWKQPIVYFFAGAQLQAIKLLSILEKCILKLKEIPLNVEGIASDMGSNFVQLSNILGVTCDNPEFELGGKKLFYFFDPCHLIKATRNNLFLALKIKRHHGHILKHFTIQINLSFIGVHLN</sequence>
<reference evidence="4" key="1">
    <citation type="submission" date="2025-08" db="UniProtKB">
        <authorList>
            <consortium name="RefSeq"/>
        </authorList>
    </citation>
    <scope>IDENTIFICATION</scope>
    <source>
        <tissue evidence="4">Gonads</tissue>
    </source>
</reference>
<dbReference type="InterPro" id="IPR048365">
    <property type="entry name" value="TNP-like_RNaseH_N"/>
</dbReference>
<keyword evidence="3" id="KW-1185">Reference proteome</keyword>
<dbReference type="RefSeq" id="XP_030764863.1">
    <property type="nucleotide sequence ID" value="XM_030909003.1"/>
</dbReference>
<evidence type="ECO:0000259" key="2">
    <source>
        <dbReference type="Pfam" id="PF21787"/>
    </source>
</evidence>
<dbReference type="Pfam" id="PF21787">
    <property type="entry name" value="TNP-like_RNaseH_N"/>
    <property type="match status" value="1"/>
</dbReference>
<evidence type="ECO:0000313" key="3">
    <source>
        <dbReference type="Proteomes" id="UP000504635"/>
    </source>
</evidence>
<proteinExistence type="predicted"/>
<dbReference type="InterPro" id="IPR021896">
    <property type="entry name" value="THAP9-like_HTH"/>
</dbReference>
<dbReference type="KEGG" id="soy:115889088"/>
<feature type="domain" description="THAP9-like helix-turn-helix" evidence="1">
    <location>
        <begin position="144"/>
        <end position="205"/>
    </location>
</feature>
<accession>A0A6J2YLI4</accession>
<evidence type="ECO:0000259" key="1">
    <source>
        <dbReference type="Pfam" id="PF12017"/>
    </source>
</evidence>
<name>A0A6J2YLI4_SITOR</name>
<gene>
    <name evidence="4" type="primary">LOC115889088</name>
</gene>
<dbReference type="OrthoDB" id="8190203at2759"/>
<feature type="domain" description="Transposable element P transposase-like RNase H" evidence="2">
    <location>
        <begin position="218"/>
        <end position="346"/>
    </location>
</feature>